<accession>A0A2S6A775</accession>
<dbReference type="Pfam" id="PF11203">
    <property type="entry name" value="EccE"/>
    <property type="match status" value="1"/>
</dbReference>
<organism evidence="10 11">
    <name type="scientific">Nocardia nova</name>
    <dbReference type="NCBI Taxonomy" id="37330"/>
    <lineage>
        <taxon>Bacteria</taxon>
        <taxon>Bacillati</taxon>
        <taxon>Actinomycetota</taxon>
        <taxon>Actinomycetes</taxon>
        <taxon>Mycobacteriales</taxon>
        <taxon>Nocardiaceae</taxon>
        <taxon>Nocardia</taxon>
    </lineage>
</organism>
<feature type="transmembrane region" description="Helical" evidence="8">
    <location>
        <begin position="35"/>
        <end position="60"/>
    </location>
</feature>
<comment type="similarity">
    <text evidence="2">Belongs to the EccE family.</text>
</comment>
<keyword evidence="4 8" id="KW-0812">Transmembrane</keyword>
<dbReference type="Proteomes" id="UP000238356">
    <property type="component" value="Unassembled WGS sequence"/>
</dbReference>
<name>A0A2S6A775_9NOCA</name>
<evidence type="ECO:0000256" key="7">
    <source>
        <dbReference type="SAM" id="MobiDB-lite"/>
    </source>
</evidence>
<gene>
    <name evidence="10" type="primary">eccE</name>
    <name evidence="10" type="ORF">C5F51_13200</name>
</gene>
<feature type="transmembrane region" description="Helical" evidence="8">
    <location>
        <begin position="66"/>
        <end position="85"/>
    </location>
</feature>
<proteinExistence type="inferred from homology"/>
<comment type="caution">
    <text evidence="10">The sequence shown here is derived from an EMBL/GenBank/DDBJ whole genome shotgun (WGS) entry which is preliminary data.</text>
</comment>
<evidence type="ECO:0000256" key="2">
    <source>
        <dbReference type="ARBA" id="ARBA00007759"/>
    </source>
</evidence>
<keyword evidence="11" id="KW-1185">Reference proteome</keyword>
<evidence type="ECO:0000313" key="10">
    <source>
        <dbReference type="EMBL" id="PPJ28536.1"/>
    </source>
</evidence>
<feature type="domain" description="Type VII secretion system protein EccE" evidence="9">
    <location>
        <begin position="210"/>
        <end position="306"/>
    </location>
</feature>
<reference evidence="10 11" key="1">
    <citation type="submission" date="2018-02" db="EMBL/GenBank/DDBJ databases">
        <title>8 Nocardia nova and 1 Nocardia cyriacigeorgica strain used for evolution to TMP-SMX.</title>
        <authorList>
            <person name="Mehta H."/>
            <person name="Weng J."/>
            <person name="Shamoo Y."/>
        </authorList>
    </citation>
    <scope>NUCLEOTIDE SEQUENCE [LARGE SCALE GENOMIC DNA]</scope>
    <source>
        <strain evidence="10 11">BAA2227</strain>
    </source>
</reference>
<dbReference type="InterPro" id="IPR050051">
    <property type="entry name" value="EccE_dom"/>
</dbReference>
<keyword evidence="6 8" id="KW-0472">Membrane</keyword>
<protein>
    <submittedName>
        <fullName evidence="10">Type VII secretion protein EccE</fullName>
    </submittedName>
</protein>
<feature type="compositionally biased region" description="Basic and acidic residues" evidence="7">
    <location>
        <begin position="1"/>
        <end position="17"/>
    </location>
</feature>
<feature type="region of interest" description="Disordered" evidence="7">
    <location>
        <begin position="1"/>
        <end position="26"/>
    </location>
</feature>
<evidence type="ECO:0000256" key="4">
    <source>
        <dbReference type="ARBA" id="ARBA00022692"/>
    </source>
</evidence>
<dbReference type="AlphaFoldDB" id="A0A2S6A775"/>
<dbReference type="InterPro" id="IPR021368">
    <property type="entry name" value="T7SS_EccE"/>
</dbReference>
<comment type="subcellular location">
    <subcellularLocation>
        <location evidence="1">Cell membrane</location>
    </subcellularLocation>
</comment>
<sequence length="587" mass="62555">MNSTARGEKVTPPRDDSSDASESRSNAPQLRSTEFWLFHLLPLRLVLPVLVTAAVGAFVARVFTPLWWVPVVVAAVVVIVALAPIRGTSLAQSLARGITFRWQLFRNRSTAVQHSPFNVPLTEGGSYGMRWDGGRLITMLRIDAQPRTVTRLSPSGLLGDDMLPLAEIARCLDQFDIRLAAIDVISTGSRSAGTGAVARAYESILGPLPAVAHRTVWVVLRLDPLANAAAVDRRGGGAEGTLRSAVVATRRVANRLAARGLSAVALSATEMNQAVAQLTLGATPEEFEETTDSLIHNGFHHTTYRMTPEALGSRGIAEVWSTPTVTSTITVRLQRVPDAGPSTAATTDTSIAVTATARFATRDAPCRVRSAGLIPLPGKQRRAMLFSLPLGTGVPALPLDSYLGPPDALDRVPMPIAGCGQLIGADNSGQGVALPLVSRHVRRVEVIGSPLVAKQVILRAIALGASVVVHTNRHDEWRPMVGYVDMPQALTLATWSAGSQQASSYRFATMVVFDGIAPSGHHSDATVMLLRRPGQAADGFEPDVTLIEDPETANLVTVRTEAGETRVYMVATPEELRYVGAHPAVPA</sequence>
<evidence type="ECO:0000256" key="8">
    <source>
        <dbReference type="SAM" id="Phobius"/>
    </source>
</evidence>
<evidence type="ECO:0000256" key="6">
    <source>
        <dbReference type="ARBA" id="ARBA00023136"/>
    </source>
</evidence>
<evidence type="ECO:0000313" key="11">
    <source>
        <dbReference type="Proteomes" id="UP000238356"/>
    </source>
</evidence>
<keyword evidence="5 8" id="KW-1133">Transmembrane helix</keyword>
<evidence type="ECO:0000256" key="5">
    <source>
        <dbReference type="ARBA" id="ARBA00022989"/>
    </source>
</evidence>
<evidence type="ECO:0000259" key="9">
    <source>
        <dbReference type="Pfam" id="PF11203"/>
    </source>
</evidence>
<dbReference type="EMBL" id="PSZD01000007">
    <property type="protein sequence ID" value="PPJ28536.1"/>
    <property type="molecule type" value="Genomic_DNA"/>
</dbReference>
<dbReference type="NCBIfam" id="TIGR03923">
    <property type="entry name" value="T7SS_EccE"/>
    <property type="match status" value="1"/>
</dbReference>
<evidence type="ECO:0000256" key="1">
    <source>
        <dbReference type="ARBA" id="ARBA00004236"/>
    </source>
</evidence>
<dbReference type="GO" id="GO:0005886">
    <property type="term" value="C:plasma membrane"/>
    <property type="evidence" value="ECO:0007669"/>
    <property type="project" value="UniProtKB-SubCell"/>
</dbReference>
<keyword evidence="3" id="KW-1003">Cell membrane</keyword>
<evidence type="ECO:0000256" key="3">
    <source>
        <dbReference type="ARBA" id="ARBA00022475"/>
    </source>
</evidence>